<organism evidence="1 2">
    <name type="scientific">Aphanizomenon flos-aquae FACHB-1040</name>
    <dbReference type="NCBI Taxonomy" id="2692887"/>
    <lineage>
        <taxon>Bacteria</taxon>
        <taxon>Bacillati</taxon>
        <taxon>Cyanobacteriota</taxon>
        <taxon>Cyanophyceae</taxon>
        <taxon>Nostocales</taxon>
        <taxon>Aphanizomenonaceae</taxon>
        <taxon>Aphanizomenon</taxon>
    </lineage>
</organism>
<gene>
    <name evidence="1" type="ORF">H6F99_11365</name>
</gene>
<keyword evidence="2" id="KW-1185">Reference proteome</keyword>
<protein>
    <submittedName>
        <fullName evidence="1">Uncharacterized protein</fullName>
    </submittedName>
</protein>
<reference evidence="1 2" key="1">
    <citation type="journal article" date="2020" name="ISME J.">
        <title>Comparative genomics reveals insights into cyanobacterial evolution and habitat adaptation.</title>
        <authorList>
            <person name="Chen M.Y."/>
            <person name="Teng W.K."/>
            <person name="Zhao L."/>
            <person name="Hu C.X."/>
            <person name="Zhou Y.K."/>
            <person name="Han B.P."/>
            <person name="Song L.R."/>
            <person name="Shu W.S."/>
        </authorList>
    </citation>
    <scope>NUCLEOTIDE SEQUENCE [LARGE SCALE GENOMIC DNA]</scope>
    <source>
        <strain evidence="1 2">FACHB-1040</strain>
    </source>
</reference>
<proteinExistence type="predicted"/>
<comment type="caution">
    <text evidence="1">The sequence shown here is derived from an EMBL/GenBank/DDBJ whole genome shotgun (WGS) entry which is preliminary data.</text>
</comment>
<name>A0ABR8BWN3_APHFL</name>
<evidence type="ECO:0000313" key="2">
    <source>
        <dbReference type="Proteomes" id="UP000606721"/>
    </source>
</evidence>
<dbReference type="Proteomes" id="UP000606721">
    <property type="component" value="Unassembled WGS sequence"/>
</dbReference>
<dbReference type="RefSeq" id="WP_168651196.1">
    <property type="nucleotide sequence ID" value="NZ_JACJQT010000026.1"/>
</dbReference>
<accession>A0ABR8BWN3</accession>
<dbReference type="EMBL" id="JACJQT010000026">
    <property type="protein sequence ID" value="MBD2278870.1"/>
    <property type="molecule type" value="Genomic_DNA"/>
</dbReference>
<evidence type="ECO:0000313" key="1">
    <source>
        <dbReference type="EMBL" id="MBD2278870.1"/>
    </source>
</evidence>
<sequence length="90" mass="10311">MDRDHYDKLSAEEKLEFLEIATEHLTIDEKAKLVKKLFPIKDDNSCSVTMGNSQVHANTVYQFNLNSKDETANLLEAIIVKIRDTNNKSQ</sequence>